<protein>
    <submittedName>
        <fullName evidence="1">Uncharacterized protein</fullName>
    </submittedName>
</protein>
<dbReference type="Proteomes" id="UP000465221">
    <property type="component" value="Unassembled WGS sequence"/>
</dbReference>
<dbReference type="AlphaFoldDB" id="A0A8H3S3J3"/>
<sequence length="139" mass="15224">MNWIAGQIMKSTHEGATGALEFLWSQRGKGRKGALAGRRRHSAARSAETRLQSADVLYTDLVATVNPDFPRRVQNSGLALIKGNLLFAEVLRQLCGMYAFDRPKSSKQPPDTESFRTVGGEGLHSVVMLLLLSIQDLGN</sequence>
<reference evidence="1 2" key="1">
    <citation type="submission" date="2020-01" db="EMBL/GenBank/DDBJ databases">
        <title>Draft genome sequence of Aspergillus udagawae IFM 46972.</title>
        <authorList>
            <person name="Takahashi H."/>
            <person name="Yaguchi T."/>
        </authorList>
    </citation>
    <scope>NUCLEOTIDE SEQUENCE [LARGE SCALE GENOMIC DNA]</scope>
    <source>
        <strain evidence="1 2">IFM 46972</strain>
    </source>
</reference>
<proteinExistence type="predicted"/>
<gene>
    <name evidence="1" type="ORF">IFM46972_08777</name>
</gene>
<evidence type="ECO:0000313" key="2">
    <source>
        <dbReference type="Proteomes" id="UP000465221"/>
    </source>
</evidence>
<accession>A0A8H3S3J3</accession>
<dbReference type="EMBL" id="BLKC01000078">
    <property type="protein sequence ID" value="GFF49343.1"/>
    <property type="molecule type" value="Genomic_DNA"/>
</dbReference>
<name>A0A8H3S3J3_9EURO</name>
<evidence type="ECO:0000313" key="1">
    <source>
        <dbReference type="EMBL" id="GFF49343.1"/>
    </source>
</evidence>
<organism evidence="1 2">
    <name type="scientific">Aspergillus udagawae</name>
    <dbReference type="NCBI Taxonomy" id="91492"/>
    <lineage>
        <taxon>Eukaryota</taxon>
        <taxon>Fungi</taxon>
        <taxon>Dikarya</taxon>
        <taxon>Ascomycota</taxon>
        <taxon>Pezizomycotina</taxon>
        <taxon>Eurotiomycetes</taxon>
        <taxon>Eurotiomycetidae</taxon>
        <taxon>Eurotiales</taxon>
        <taxon>Aspergillaceae</taxon>
        <taxon>Aspergillus</taxon>
        <taxon>Aspergillus subgen. Fumigati</taxon>
    </lineage>
</organism>
<comment type="caution">
    <text evidence="1">The sequence shown here is derived from an EMBL/GenBank/DDBJ whole genome shotgun (WGS) entry which is preliminary data.</text>
</comment>